<feature type="coiled-coil region" evidence="1">
    <location>
        <begin position="193"/>
        <end position="358"/>
    </location>
</feature>
<dbReference type="GeneID" id="103516746"/>
<evidence type="ECO:0000256" key="1">
    <source>
        <dbReference type="SAM" id="Coils"/>
    </source>
</evidence>
<dbReference type="KEGG" id="dci:103516746"/>
<evidence type="ECO:0000256" key="2">
    <source>
        <dbReference type="SAM" id="MobiDB-lite"/>
    </source>
</evidence>
<keyword evidence="1" id="KW-0175">Coiled coil</keyword>
<organism evidence="3 4">
    <name type="scientific">Diaphorina citri</name>
    <name type="common">Asian citrus psyllid</name>
    <dbReference type="NCBI Taxonomy" id="121845"/>
    <lineage>
        <taxon>Eukaryota</taxon>
        <taxon>Metazoa</taxon>
        <taxon>Ecdysozoa</taxon>
        <taxon>Arthropoda</taxon>
        <taxon>Hexapoda</taxon>
        <taxon>Insecta</taxon>
        <taxon>Pterygota</taxon>
        <taxon>Neoptera</taxon>
        <taxon>Paraneoptera</taxon>
        <taxon>Hemiptera</taxon>
        <taxon>Sternorrhyncha</taxon>
        <taxon>Psylloidea</taxon>
        <taxon>Psyllidae</taxon>
        <taxon>Diaphorininae</taxon>
        <taxon>Diaphorina</taxon>
    </lineage>
</organism>
<feature type="coiled-coil region" evidence="1">
    <location>
        <begin position="399"/>
        <end position="426"/>
    </location>
</feature>
<feature type="region of interest" description="Disordered" evidence="2">
    <location>
        <begin position="99"/>
        <end position="133"/>
    </location>
</feature>
<reference evidence="4" key="1">
    <citation type="submission" date="2025-08" db="UniProtKB">
        <authorList>
            <consortium name="RefSeq"/>
        </authorList>
    </citation>
    <scope>IDENTIFICATION</scope>
</reference>
<sequence>MDFLGRILFGESNAHQQTSSDENKPPDTEFISTLEKQLIDNAVNSLLNLDPLSESLDVLNLLSNKVKTALDLQITELQQNCRKYEDICEEYREQIHQQTERLQDNSLSNDSVNKTDEKKREEELEETRKTNHSLISDYEEHKRKVDELRKKIRVKQLQKEGLETSFEIMKEIRSKEKEFLKSSESLNDDETVNADQQKDNSNLLKEIDDLKAQKNLAESKLNQSESIHRKLLEENIALKAKIDDQEKEKVEKEKQDQEAMKRFFKQIDQVVDAEIIRVETQFKGLVEQNQKTSEENKKLRLKNQELEKQVNSLIAKENEYQEKSQDLLTKVDLLVAEKDDLEAKCQRLENDHNIILEKYQNTIVMIDEQTKEKEISDKEYQEKLSTLLKSMDHFKEVEVSRAESKLKRLEKDNQKLMEENHDLRVKMLDIAIRDVMGIKQDNGTPQR</sequence>
<dbReference type="PaxDb" id="121845-A0A1S3DFI0"/>
<dbReference type="AlphaFoldDB" id="A0A1S3DFI0"/>
<name>A0A1S3DFI0_DIACI</name>
<keyword evidence="3" id="KW-1185">Reference proteome</keyword>
<proteinExistence type="predicted"/>
<gene>
    <name evidence="4" type="primary">LOC103516746</name>
</gene>
<protein>
    <submittedName>
        <fullName evidence="4">Interaptin-like</fullName>
    </submittedName>
</protein>
<dbReference type="Proteomes" id="UP000079169">
    <property type="component" value="Unplaced"/>
</dbReference>
<dbReference type="RefSeq" id="XP_008479956.1">
    <property type="nucleotide sequence ID" value="XM_008481734.2"/>
</dbReference>
<evidence type="ECO:0000313" key="3">
    <source>
        <dbReference type="Proteomes" id="UP000079169"/>
    </source>
</evidence>
<accession>A0A1S3DFI0</accession>
<feature type="compositionally biased region" description="Basic and acidic residues" evidence="2">
    <location>
        <begin position="113"/>
        <end position="129"/>
    </location>
</feature>
<evidence type="ECO:0000313" key="4">
    <source>
        <dbReference type="RefSeq" id="XP_008479956.1"/>
    </source>
</evidence>